<dbReference type="Pfam" id="PF06772">
    <property type="entry name" value="LtrA"/>
    <property type="match status" value="1"/>
</dbReference>
<feature type="transmembrane region" description="Helical" evidence="1">
    <location>
        <begin position="184"/>
        <end position="204"/>
    </location>
</feature>
<gene>
    <name evidence="2" type="ORF">H9K76_07520</name>
</gene>
<keyword evidence="1" id="KW-1133">Transmembrane helix</keyword>
<dbReference type="KEGG" id="drg:H9K76_07520"/>
<feature type="transmembrane region" description="Helical" evidence="1">
    <location>
        <begin position="255"/>
        <end position="274"/>
    </location>
</feature>
<dbReference type="EMBL" id="CP060714">
    <property type="protein sequence ID" value="QNN58658.1"/>
    <property type="molecule type" value="Genomic_DNA"/>
</dbReference>
<evidence type="ECO:0000256" key="1">
    <source>
        <dbReference type="SAM" id="Phobius"/>
    </source>
</evidence>
<dbReference type="PANTHER" id="PTHR36840:SF1">
    <property type="entry name" value="BLL5714 PROTEIN"/>
    <property type="match status" value="1"/>
</dbReference>
<evidence type="ECO:0000313" key="3">
    <source>
        <dbReference type="Proteomes" id="UP000515811"/>
    </source>
</evidence>
<feature type="transmembrane region" description="Helical" evidence="1">
    <location>
        <begin position="294"/>
        <end position="314"/>
    </location>
</feature>
<dbReference type="InterPro" id="IPR010640">
    <property type="entry name" value="Low_temperature_requirement_A"/>
</dbReference>
<dbReference type="PANTHER" id="PTHR36840">
    <property type="entry name" value="BLL5714 PROTEIN"/>
    <property type="match status" value="1"/>
</dbReference>
<keyword evidence="1" id="KW-0812">Transmembrane</keyword>
<sequence>MQHNNSSRSADSSSTAKGRIPLADRLLRRRDGHHARVTYEELFFDLVYVFAVTQLSHLLLHHLTFTGLIETLILWFGVWLGWQYSCWFTNWFDPETPHIRSVLFASGLLALLMACAVPEGFGARALVFAASYAAMQVGRTAYVVWILGPGHPMAPNYRRMLVWLCISGVLWIAGGMVQSHELRIVLWLLAIGCEYFSPMIGFAFPGMGHSSTSEWTIEGGHLAERCQLFVIVALGETLVATGAALSEEAHWDNGVLLALAATFIGTLAMWWLYFGTSSKDASSVISSSDDPGRIGAYFHYIHVILVAGIIGSAVGNDLVMAHPYSMLTTAQVVTLVGGPAVYLLGSAVYKQVVYGCVPMSHIVGAVALLALIPVGFVANLLVMGWLTTIVLLMVSFWELRVRRHPRSGTVHHG</sequence>
<evidence type="ECO:0000313" key="2">
    <source>
        <dbReference type="EMBL" id="QNN58658.1"/>
    </source>
</evidence>
<protein>
    <submittedName>
        <fullName evidence="2">Low temperature requirement protein A</fullName>
    </submittedName>
</protein>
<keyword evidence="1" id="KW-0472">Membrane</keyword>
<feature type="transmembrane region" description="Helical" evidence="1">
    <location>
        <begin position="326"/>
        <end position="345"/>
    </location>
</feature>
<dbReference type="Proteomes" id="UP000515811">
    <property type="component" value="Chromosome"/>
</dbReference>
<feature type="transmembrane region" description="Helical" evidence="1">
    <location>
        <begin position="378"/>
        <end position="397"/>
    </location>
</feature>
<feature type="transmembrane region" description="Helical" evidence="1">
    <location>
        <begin position="352"/>
        <end position="372"/>
    </location>
</feature>
<feature type="transmembrane region" description="Helical" evidence="1">
    <location>
        <begin position="160"/>
        <end position="177"/>
    </location>
</feature>
<feature type="transmembrane region" description="Helical" evidence="1">
    <location>
        <begin position="125"/>
        <end position="148"/>
    </location>
</feature>
<dbReference type="AlphaFoldDB" id="A0A7G9RST3"/>
<accession>A0A7G9RST3</accession>
<dbReference type="RefSeq" id="WP_187599225.1">
    <property type="nucleotide sequence ID" value="NZ_CP060714.1"/>
</dbReference>
<proteinExistence type="predicted"/>
<keyword evidence="3" id="KW-1185">Reference proteome</keyword>
<reference evidence="2 3" key="1">
    <citation type="submission" date="2020-08" db="EMBL/GenBank/DDBJ databases">
        <title>Genome sequence of Diaphorobacter ruginosibacter DSM 27467T.</title>
        <authorList>
            <person name="Hyun D.-W."/>
            <person name="Bae J.-W."/>
        </authorList>
    </citation>
    <scope>NUCLEOTIDE SEQUENCE [LARGE SCALE GENOMIC DNA]</scope>
    <source>
        <strain evidence="2 3">DSM 27467</strain>
    </source>
</reference>
<feature type="transmembrane region" description="Helical" evidence="1">
    <location>
        <begin position="98"/>
        <end position="118"/>
    </location>
</feature>
<name>A0A7G9RST3_9BURK</name>
<organism evidence="2 3">
    <name type="scientific">Diaphorobacter ruginosibacter</name>
    <dbReference type="NCBI Taxonomy" id="1715720"/>
    <lineage>
        <taxon>Bacteria</taxon>
        <taxon>Pseudomonadati</taxon>
        <taxon>Pseudomonadota</taxon>
        <taxon>Betaproteobacteria</taxon>
        <taxon>Burkholderiales</taxon>
        <taxon>Comamonadaceae</taxon>
        <taxon>Diaphorobacter</taxon>
    </lineage>
</organism>